<dbReference type="InterPro" id="IPR043502">
    <property type="entry name" value="DNA/RNA_pol_sf"/>
</dbReference>
<evidence type="ECO:0000313" key="11">
    <source>
        <dbReference type="EMBL" id="KKM00168.1"/>
    </source>
</evidence>
<comment type="caution">
    <text evidence="11">The sequence shown here is derived from an EMBL/GenBank/DDBJ whole genome shotgun (WGS) entry which is preliminary data.</text>
</comment>
<protein>
    <recommendedName>
        <fullName evidence="2">DNA-directed DNA polymerase</fullName>
        <ecNumber evidence="2">2.7.7.7</ecNumber>
    </recommendedName>
</protein>
<gene>
    <name evidence="11" type="ORF">LCGC14_1807160</name>
</gene>
<dbReference type="PRINTS" id="PR00106">
    <property type="entry name" value="DNAPOLB"/>
</dbReference>
<comment type="similarity">
    <text evidence="1">Belongs to the DNA polymerase type-B family.</text>
</comment>
<proteinExistence type="inferred from homology"/>
<evidence type="ECO:0000256" key="6">
    <source>
        <dbReference type="ARBA" id="ARBA00022932"/>
    </source>
</evidence>
<evidence type="ECO:0000256" key="2">
    <source>
        <dbReference type="ARBA" id="ARBA00012417"/>
    </source>
</evidence>
<comment type="catalytic activity">
    <reaction evidence="8">
        <text>DNA(n) + a 2'-deoxyribonucleoside 5'-triphosphate = DNA(n+1) + diphosphate</text>
        <dbReference type="Rhea" id="RHEA:22508"/>
        <dbReference type="Rhea" id="RHEA-COMP:17339"/>
        <dbReference type="Rhea" id="RHEA-COMP:17340"/>
        <dbReference type="ChEBI" id="CHEBI:33019"/>
        <dbReference type="ChEBI" id="CHEBI:61560"/>
        <dbReference type="ChEBI" id="CHEBI:173112"/>
        <dbReference type="EC" id="2.7.7.7"/>
    </reaction>
</comment>
<dbReference type="GO" id="GO:0003887">
    <property type="term" value="F:DNA-directed DNA polymerase activity"/>
    <property type="evidence" value="ECO:0007669"/>
    <property type="project" value="UniProtKB-KW"/>
</dbReference>
<feature type="compositionally biased region" description="Basic residues" evidence="9">
    <location>
        <begin position="1"/>
        <end position="16"/>
    </location>
</feature>
<evidence type="ECO:0000256" key="3">
    <source>
        <dbReference type="ARBA" id="ARBA00022679"/>
    </source>
</evidence>
<dbReference type="InterPro" id="IPR023211">
    <property type="entry name" value="DNA_pol_palm_dom_sf"/>
</dbReference>
<dbReference type="InterPro" id="IPR006172">
    <property type="entry name" value="DNA-dir_DNA_pol_B"/>
</dbReference>
<dbReference type="InterPro" id="IPR036397">
    <property type="entry name" value="RNaseH_sf"/>
</dbReference>
<evidence type="ECO:0000256" key="9">
    <source>
        <dbReference type="SAM" id="MobiDB-lite"/>
    </source>
</evidence>
<feature type="non-terminal residue" evidence="11">
    <location>
        <position position="580"/>
    </location>
</feature>
<dbReference type="PROSITE" id="PS00116">
    <property type="entry name" value="DNA_POLYMERASE_B"/>
    <property type="match status" value="1"/>
</dbReference>
<name>A0A0F9JMJ3_9ZZZZ</name>
<dbReference type="AlphaFoldDB" id="A0A0F9JMJ3"/>
<dbReference type="PANTHER" id="PTHR33568:SF3">
    <property type="entry name" value="DNA-DIRECTED DNA POLYMERASE"/>
    <property type="match status" value="1"/>
</dbReference>
<sequence>MARLKRGRRPHRIKHNKGNESPRHCVWLDCETKGKNVGGTREQQRLVYGYAEYARLEGGIPSRTGRSVSFQQNAEFWNWLLDIPTDKIRLWVFAHNLGFDFTVLEGFTTLQEAGWFLDKCIIESPPTFISLKDYNGAYSEWHVGKTAEDKIGLVWNGRRLLFVDSVNYFKMPLEQLGKSVGIEKMTLPKGLGDNEETARYCQNDVAILRRAIIRWIRFLRENDLGAFRISTASQSFAAYTHRFMEHPIFIHTNSAATNLERNGYFGGRVECFRIGEIKERAYALDINSQYPAVMLSGVYPTNHKTSRKFFERDWFDEQLDTMAVMARVIIETDKPWYPVRHDGKLVFPVGEFETTLATPELRHAQEYGHLKEVLECSVYEQNPIFREFVEFFYAKKRHYKETGDKALETFYKLILNTLYGKFGQRGDFWVEIDEQAVMENGYWDAIDASTKVVRNLRSIKGTVQEKQRGVGAYNAFPAIAAHVTSYARILLLKYINIAGPGNVVYCDTDSVYVTESGREKLRGYCRDVELGALKLEQTVNRSWFYGPKDYILDGESTIKGISTKAIKIGPGIYKQPLFWG</sequence>
<dbReference type="EC" id="2.7.7.7" evidence="2"/>
<dbReference type="Gene3D" id="3.30.420.10">
    <property type="entry name" value="Ribonuclease H-like superfamily/Ribonuclease H"/>
    <property type="match status" value="1"/>
</dbReference>
<dbReference type="Gene3D" id="1.10.287.690">
    <property type="entry name" value="Helix hairpin bin"/>
    <property type="match status" value="1"/>
</dbReference>
<organism evidence="11">
    <name type="scientific">marine sediment metagenome</name>
    <dbReference type="NCBI Taxonomy" id="412755"/>
    <lineage>
        <taxon>unclassified sequences</taxon>
        <taxon>metagenomes</taxon>
        <taxon>ecological metagenomes</taxon>
    </lineage>
</organism>
<evidence type="ECO:0000256" key="8">
    <source>
        <dbReference type="ARBA" id="ARBA00049244"/>
    </source>
</evidence>
<keyword evidence="7" id="KW-0238">DNA-binding</keyword>
<feature type="domain" description="DNA-directed DNA polymerase family B mitochondria/virus" evidence="10">
    <location>
        <begin position="195"/>
        <end position="427"/>
    </location>
</feature>
<evidence type="ECO:0000256" key="4">
    <source>
        <dbReference type="ARBA" id="ARBA00022695"/>
    </source>
</evidence>
<evidence type="ECO:0000256" key="7">
    <source>
        <dbReference type="ARBA" id="ARBA00023125"/>
    </source>
</evidence>
<dbReference type="SUPFAM" id="SSF56672">
    <property type="entry name" value="DNA/RNA polymerases"/>
    <property type="match status" value="1"/>
</dbReference>
<evidence type="ECO:0000256" key="5">
    <source>
        <dbReference type="ARBA" id="ARBA00022705"/>
    </source>
</evidence>
<keyword evidence="6" id="KW-0239">DNA-directed DNA polymerase</keyword>
<reference evidence="11" key="1">
    <citation type="journal article" date="2015" name="Nature">
        <title>Complex archaea that bridge the gap between prokaryotes and eukaryotes.</title>
        <authorList>
            <person name="Spang A."/>
            <person name="Saw J.H."/>
            <person name="Jorgensen S.L."/>
            <person name="Zaremba-Niedzwiedzka K."/>
            <person name="Martijn J."/>
            <person name="Lind A.E."/>
            <person name="van Eijk R."/>
            <person name="Schleper C."/>
            <person name="Guy L."/>
            <person name="Ettema T.J."/>
        </authorList>
    </citation>
    <scope>NUCLEOTIDE SEQUENCE</scope>
</reference>
<dbReference type="Gene3D" id="3.90.1600.10">
    <property type="entry name" value="Palm domain of DNA polymerase"/>
    <property type="match status" value="1"/>
</dbReference>
<dbReference type="SUPFAM" id="SSF53098">
    <property type="entry name" value="Ribonuclease H-like"/>
    <property type="match status" value="1"/>
</dbReference>
<dbReference type="InterPro" id="IPR012337">
    <property type="entry name" value="RNaseH-like_sf"/>
</dbReference>
<accession>A0A0F9JMJ3</accession>
<dbReference type="PANTHER" id="PTHR33568">
    <property type="entry name" value="DNA POLYMERASE"/>
    <property type="match status" value="1"/>
</dbReference>
<evidence type="ECO:0000256" key="1">
    <source>
        <dbReference type="ARBA" id="ARBA00005755"/>
    </source>
</evidence>
<keyword evidence="5" id="KW-0235">DNA replication</keyword>
<keyword evidence="3" id="KW-0808">Transferase</keyword>
<dbReference type="GO" id="GO:0000166">
    <property type="term" value="F:nucleotide binding"/>
    <property type="evidence" value="ECO:0007669"/>
    <property type="project" value="InterPro"/>
</dbReference>
<keyword evidence="4" id="KW-0548">Nucleotidyltransferase</keyword>
<feature type="region of interest" description="Disordered" evidence="9">
    <location>
        <begin position="1"/>
        <end position="20"/>
    </location>
</feature>
<dbReference type="InterPro" id="IPR017964">
    <property type="entry name" value="DNA-dir_DNA_pol_B_CS"/>
</dbReference>
<dbReference type="GO" id="GO:0003677">
    <property type="term" value="F:DNA binding"/>
    <property type="evidence" value="ECO:0007669"/>
    <property type="project" value="UniProtKB-KW"/>
</dbReference>
<dbReference type="InterPro" id="IPR004868">
    <property type="entry name" value="DNA-dir_DNA_pol_B_mt/vir"/>
</dbReference>
<evidence type="ECO:0000259" key="10">
    <source>
        <dbReference type="Pfam" id="PF03175"/>
    </source>
</evidence>
<dbReference type="EMBL" id="LAZR01017499">
    <property type="protein sequence ID" value="KKM00168.1"/>
    <property type="molecule type" value="Genomic_DNA"/>
</dbReference>
<dbReference type="Pfam" id="PF03175">
    <property type="entry name" value="DNA_pol_B_2"/>
    <property type="match status" value="1"/>
</dbReference>
<dbReference type="GO" id="GO:0006260">
    <property type="term" value="P:DNA replication"/>
    <property type="evidence" value="ECO:0007669"/>
    <property type="project" value="UniProtKB-KW"/>
</dbReference>